<organism evidence="2 3">
    <name type="scientific">Xylaria arbuscula</name>
    <dbReference type="NCBI Taxonomy" id="114810"/>
    <lineage>
        <taxon>Eukaryota</taxon>
        <taxon>Fungi</taxon>
        <taxon>Dikarya</taxon>
        <taxon>Ascomycota</taxon>
        <taxon>Pezizomycotina</taxon>
        <taxon>Sordariomycetes</taxon>
        <taxon>Xylariomycetidae</taxon>
        <taxon>Xylariales</taxon>
        <taxon>Xylariaceae</taxon>
        <taxon>Xylaria</taxon>
    </lineage>
</organism>
<accession>A0A9W8NKL5</accession>
<sequence>MEKPLFTVNSHRVDTWGSDTTYHSLYQHEDDKKTLISSNGAGDPYASSEEPKAALSTRFRWLHPLVHLLPVIATAGVVQLSFRGIYWADDAHYYKDWQTILQFPAKIHEILIVGSLSAMVLHIFRRMLIGTHGVPLGLMVGAFQMGSAEYLFSKSYWKPLIHSLRNLRRNQFKTFLVALALGSSIVYSFLVGPASAAALLPNLGWWRMRNPFSHRPMNSYIGRKASELYPTELKEANIYEDCLTDEYWNSLSCPAGGFNDLFDWAWTRQQEGYWYNVTDSQHYNPTMLSSFSGQAQRDIVTGLVGSVDSDDSATNVAMSATLHSTVLALTDAFWHYVNTNAVGKINKAQQPRFIIPQGSNVSIPLVQVQCQSYNLGVAINQDKDLTFETDAIVNDFSNTGSNAYAGEEWMVPDRSWNYYHPQPWNITNVTWVDTGDVKGSGNRNLPSSLAAVVTVPAVWSRKGSNGTIGYDQGSVVTPCVIDARWARTQVSFDITEPGLRTELTDWLNTANLTAGNVDVKASLSKWNIGEPIAISPDWAHAINYYNDLVDGVLEQILQQFVTPFSDDEPDLLTFVPTSSSDEKWTKVYANGISIVLSTVIADWISRTALADTSFTTVLSRVKDGNVDIIDLLDQKTSTGFTNVPVSDFADQTEIIYSVERYGWGYGLNSKTIWFSIITLLIHVVLVIAYFAYSFVFWIRANGWTSQAWGDVGEVIALAISSPPADELRNTGAGIDKSQTWMTALRLRESGSAHDKLELVVGTRGGTVVPSDHRLKIGKKYS</sequence>
<protein>
    <submittedName>
        <fullName evidence="2">Uncharacterized protein</fullName>
    </submittedName>
</protein>
<feature type="transmembrane region" description="Helical" evidence="1">
    <location>
        <begin position="672"/>
        <end position="698"/>
    </location>
</feature>
<keyword evidence="3" id="KW-1185">Reference proteome</keyword>
<feature type="transmembrane region" description="Helical" evidence="1">
    <location>
        <begin position="65"/>
        <end position="87"/>
    </location>
</feature>
<feature type="transmembrane region" description="Helical" evidence="1">
    <location>
        <begin position="177"/>
        <end position="200"/>
    </location>
</feature>
<dbReference type="VEuPathDB" id="FungiDB:F4678DRAFT_434407"/>
<comment type="caution">
    <text evidence="2">The sequence shown here is derived from an EMBL/GenBank/DDBJ whole genome shotgun (WGS) entry which is preliminary data.</text>
</comment>
<name>A0A9W8NKL5_9PEZI</name>
<keyword evidence="1" id="KW-0812">Transmembrane</keyword>
<keyword evidence="1" id="KW-1133">Transmembrane helix</keyword>
<gene>
    <name evidence="2" type="ORF">NPX13_g1912</name>
</gene>
<dbReference type="AlphaFoldDB" id="A0A9W8NKL5"/>
<evidence type="ECO:0000313" key="3">
    <source>
        <dbReference type="Proteomes" id="UP001148614"/>
    </source>
</evidence>
<dbReference type="Proteomes" id="UP001148614">
    <property type="component" value="Unassembled WGS sequence"/>
</dbReference>
<feature type="transmembrane region" description="Helical" evidence="1">
    <location>
        <begin position="107"/>
        <end position="124"/>
    </location>
</feature>
<evidence type="ECO:0000313" key="2">
    <source>
        <dbReference type="EMBL" id="KAJ3578655.1"/>
    </source>
</evidence>
<reference evidence="2" key="1">
    <citation type="submission" date="2022-07" db="EMBL/GenBank/DDBJ databases">
        <title>Genome Sequence of Xylaria arbuscula.</title>
        <authorList>
            <person name="Buettner E."/>
        </authorList>
    </citation>
    <scope>NUCLEOTIDE SEQUENCE</scope>
    <source>
        <strain evidence="2">VT107</strain>
    </source>
</reference>
<proteinExistence type="predicted"/>
<dbReference type="EMBL" id="JANPWZ010000186">
    <property type="protein sequence ID" value="KAJ3578655.1"/>
    <property type="molecule type" value="Genomic_DNA"/>
</dbReference>
<keyword evidence="1" id="KW-0472">Membrane</keyword>
<evidence type="ECO:0000256" key="1">
    <source>
        <dbReference type="SAM" id="Phobius"/>
    </source>
</evidence>